<comment type="caution">
    <text evidence="2">The sequence shown here is derived from an EMBL/GenBank/DDBJ whole genome shotgun (WGS) entry which is preliminary data.</text>
</comment>
<name>A0A4D4L173_STRVO</name>
<dbReference type="EMBL" id="BJHW01000001">
    <property type="protein sequence ID" value="GDY54194.1"/>
    <property type="molecule type" value="Genomic_DNA"/>
</dbReference>
<protein>
    <submittedName>
        <fullName evidence="2">Uncharacterized protein</fullName>
    </submittedName>
</protein>
<gene>
    <name evidence="2" type="ORF">SVIO_048170</name>
</gene>
<evidence type="ECO:0000313" key="2">
    <source>
        <dbReference type="EMBL" id="GDY54194.1"/>
    </source>
</evidence>
<proteinExistence type="predicted"/>
<evidence type="ECO:0000256" key="1">
    <source>
        <dbReference type="SAM" id="MobiDB-lite"/>
    </source>
</evidence>
<organism evidence="2 3">
    <name type="scientific">Streptomyces violaceusniger</name>
    <dbReference type="NCBI Taxonomy" id="68280"/>
    <lineage>
        <taxon>Bacteria</taxon>
        <taxon>Bacillati</taxon>
        <taxon>Actinomycetota</taxon>
        <taxon>Actinomycetes</taxon>
        <taxon>Kitasatosporales</taxon>
        <taxon>Streptomycetaceae</taxon>
        <taxon>Streptomyces</taxon>
        <taxon>Streptomyces violaceusniger group</taxon>
    </lineage>
</organism>
<dbReference type="Proteomes" id="UP000301309">
    <property type="component" value="Unassembled WGS sequence"/>
</dbReference>
<reference evidence="2 3" key="1">
    <citation type="journal article" date="2020" name="Int. J. Syst. Evol. Microbiol.">
        <title>Reclassification of Streptomyces castelarensis and Streptomyces sporoclivatus as later heterotypic synonyms of Streptomyces antimycoticus.</title>
        <authorList>
            <person name="Komaki H."/>
            <person name="Tamura T."/>
        </authorList>
    </citation>
    <scope>NUCLEOTIDE SEQUENCE [LARGE SCALE GENOMIC DNA]</scope>
    <source>
        <strain evidence="2 3">NBRC 13459</strain>
    </source>
</reference>
<feature type="region of interest" description="Disordered" evidence="1">
    <location>
        <begin position="140"/>
        <end position="171"/>
    </location>
</feature>
<accession>A0A4D4L173</accession>
<dbReference type="AlphaFoldDB" id="A0A4D4L173"/>
<keyword evidence="3" id="KW-1185">Reference proteome</keyword>
<sequence>MDGLTAFTIGVVDQDVGLHAVVRHGQQPHPRLPPGAQRLGDGAQWIARADHLRTDYVRGEVAVAEAEPLGPHPVRRQLLLDGEGLVGPAPALLLVDATAEGVHHGVEVGADLEAEEVDVVAGVPDDGDVGVRSRRHQTAKETGAADTACQNHNAHGDSLSAEGCSFEGGGG</sequence>
<evidence type="ECO:0000313" key="3">
    <source>
        <dbReference type="Proteomes" id="UP000301309"/>
    </source>
</evidence>